<dbReference type="InterPro" id="IPR042100">
    <property type="entry name" value="Bug_dom1"/>
</dbReference>
<dbReference type="Pfam" id="PF03401">
    <property type="entry name" value="TctC"/>
    <property type="match status" value="1"/>
</dbReference>
<evidence type="ECO:0000313" key="3">
    <source>
        <dbReference type="EMBL" id="NML45876.1"/>
    </source>
</evidence>
<dbReference type="PANTHER" id="PTHR42928:SF5">
    <property type="entry name" value="BLR1237 PROTEIN"/>
    <property type="match status" value="1"/>
</dbReference>
<comment type="similarity">
    <text evidence="1">Belongs to the UPF0065 (bug) family.</text>
</comment>
<reference evidence="3 4" key="1">
    <citation type="submission" date="2020-04" db="EMBL/GenBank/DDBJ databases">
        <title>Ramlibacter sp. G-1-2-2 isolated from soil.</title>
        <authorList>
            <person name="Dahal R.H."/>
        </authorList>
    </citation>
    <scope>NUCLEOTIDE SEQUENCE [LARGE SCALE GENOMIC DNA]</scope>
    <source>
        <strain evidence="3 4">G-1-2-2</strain>
    </source>
</reference>
<evidence type="ECO:0000256" key="1">
    <source>
        <dbReference type="ARBA" id="ARBA00006987"/>
    </source>
</evidence>
<feature type="chain" id="PRO_5032763487" evidence="2">
    <location>
        <begin position="23"/>
        <end position="319"/>
    </location>
</feature>
<dbReference type="Gene3D" id="3.40.190.150">
    <property type="entry name" value="Bordetella uptake gene, domain 1"/>
    <property type="match status" value="1"/>
</dbReference>
<sequence length="319" mass="33418">MPSRRIVLAHLAAAGCAMPSFAQDDKSPVKLLVGASAGTDFTARVIAEKLKDSLGRPVVVISKLGAGQQVALGELKRSAPDGRTLMLVTSAPFSIYPHIYQKLDYEPLKDFTPIAGVSSFDVGIATGPATAARDMPQLVQWIRSNPKLAIYGSAPGTGSLSHFVGISLGLAIGQALTHVPYKESPVGLVDVSTGRLPMMMTGLSGMIELHKAGKLRVIASSGSQRSPLLPDVPTMTEAGVKVNTTSTVGIFGPAGMPPEVVAPLTKAIIAIASTPEYRDKLAIYNVFPKPATPQELSAVLGDEYKQFAALVKASGYTPE</sequence>
<dbReference type="RefSeq" id="WP_169420185.1">
    <property type="nucleotide sequence ID" value="NZ_JABBFX010000002.1"/>
</dbReference>
<evidence type="ECO:0000256" key="2">
    <source>
        <dbReference type="SAM" id="SignalP"/>
    </source>
</evidence>
<dbReference type="PIRSF" id="PIRSF017082">
    <property type="entry name" value="YflP"/>
    <property type="match status" value="1"/>
</dbReference>
<evidence type="ECO:0000313" key="4">
    <source>
        <dbReference type="Proteomes" id="UP000541185"/>
    </source>
</evidence>
<dbReference type="AlphaFoldDB" id="A0A848H4G1"/>
<gene>
    <name evidence="3" type="ORF">HHL11_19160</name>
</gene>
<keyword evidence="4" id="KW-1185">Reference proteome</keyword>
<organism evidence="3 4">
    <name type="scientific">Ramlibacter agri</name>
    <dbReference type="NCBI Taxonomy" id="2728837"/>
    <lineage>
        <taxon>Bacteria</taxon>
        <taxon>Pseudomonadati</taxon>
        <taxon>Pseudomonadota</taxon>
        <taxon>Betaproteobacteria</taxon>
        <taxon>Burkholderiales</taxon>
        <taxon>Comamonadaceae</taxon>
        <taxon>Ramlibacter</taxon>
    </lineage>
</organism>
<keyword evidence="2" id="KW-0732">Signal</keyword>
<proteinExistence type="inferred from homology"/>
<dbReference type="Gene3D" id="3.40.190.10">
    <property type="entry name" value="Periplasmic binding protein-like II"/>
    <property type="match status" value="1"/>
</dbReference>
<dbReference type="InterPro" id="IPR005064">
    <property type="entry name" value="BUG"/>
</dbReference>
<dbReference type="Proteomes" id="UP000541185">
    <property type="component" value="Unassembled WGS sequence"/>
</dbReference>
<feature type="signal peptide" evidence="2">
    <location>
        <begin position="1"/>
        <end position="22"/>
    </location>
</feature>
<dbReference type="EMBL" id="JABBFX010000002">
    <property type="protein sequence ID" value="NML45876.1"/>
    <property type="molecule type" value="Genomic_DNA"/>
</dbReference>
<dbReference type="PANTHER" id="PTHR42928">
    <property type="entry name" value="TRICARBOXYLATE-BINDING PROTEIN"/>
    <property type="match status" value="1"/>
</dbReference>
<dbReference type="PROSITE" id="PS51257">
    <property type="entry name" value="PROKAR_LIPOPROTEIN"/>
    <property type="match status" value="1"/>
</dbReference>
<comment type="caution">
    <text evidence="3">The sequence shown here is derived from an EMBL/GenBank/DDBJ whole genome shotgun (WGS) entry which is preliminary data.</text>
</comment>
<accession>A0A848H4G1</accession>
<protein>
    <submittedName>
        <fullName evidence="3">ABC transporter substrate-binding protein</fullName>
    </submittedName>
</protein>
<name>A0A848H4G1_9BURK</name>